<dbReference type="GO" id="GO:0016740">
    <property type="term" value="F:transferase activity"/>
    <property type="evidence" value="ECO:0007669"/>
    <property type="project" value="UniProtKB-KW"/>
</dbReference>
<dbReference type="AlphaFoldDB" id="A0A845SIW9"/>
<name>A0A845SIW9_9GAMM</name>
<dbReference type="Proteomes" id="UP000461443">
    <property type="component" value="Unassembled WGS sequence"/>
</dbReference>
<accession>A0A845SIW9</accession>
<proteinExistence type="predicted"/>
<comment type="caution">
    <text evidence="1">The sequence shown here is derived from an EMBL/GenBank/DDBJ whole genome shotgun (WGS) entry which is preliminary data.</text>
</comment>
<protein>
    <submittedName>
        <fullName evidence="1">Glycosyltransferase</fullName>
    </submittedName>
</protein>
<reference evidence="1 2" key="1">
    <citation type="submission" date="2019-12" db="EMBL/GenBank/DDBJ databases">
        <authorList>
            <person name="Lee S.D."/>
        </authorList>
    </citation>
    <scope>NUCLEOTIDE SEQUENCE [LARGE SCALE GENOMIC DNA]</scope>
    <source>
        <strain evidence="1 2">SAP-6</strain>
    </source>
</reference>
<keyword evidence="2" id="KW-1185">Reference proteome</keyword>
<dbReference type="EMBL" id="WUBS01000004">
    <property type="protein sequence ID" value="NDL62588.1"/>
    <property type="molecule type" value="Genomic_DNA"/>
</dbReference>
<sequence>MLNPLVRQAFNLLPDMLYHQLKYARVFKKWPNVAQPTTFSEKITIRNFRPKTIYTNLADKFKVREYIANTIGEKYLIKLHAVFGELTAEIYSNLPDAFVIKANHGSGFNLVVHDKSDTTFEQLSALTRYWTKTNYYKKSRERHYKKIQPCILVEHLLQDEGHIPNDIKFHCFNRQGDMHIFIQVDYDRFGLHRRDVFDTDWNKTDIRMGLPNNPTPMPAPKNLPEMVALAKRLASDFNYVRVDFYEAEGNVYFGELTFTPGGGLCKMYPENVQHQWGSFFTE</sequence>
<gene>
    <name evidence="1" type="ORF">GRH90_07450</name>
</gene>
<keyword evidence="1" id="KW-0808">Transferase</keyword>
<dbReference type="SUPFAM" id="SSF56059">
    <property type="entry name" value="Glutathione synthetase ATP-binding domain-like"/>
    <property type="match status" value="1"/>
</dbReference>
<evidence type="ECO:0000313" key="1">
    <source>
        <dbReference type="EMBL" id="NDL62588.1"/>
    </source>
</evidence>
<organism evidence="1 2">
    <name type="scientific">Acerihabitans arboris</name>
    <dbReference type="NCBI Taxonomy" id="2691583"/>
    <lineage>
        <taxon>Bacteria</taxon>
        <taxon>Pseudomonadati</taxon>
        <taxon>Pseudomonadota</taxon>
        <taxon>Gammaproteobacteria</taxon>
        <taxon>Enterobacterales</taxon>
        <taxon>Pectobacteriaceae</taxon>
        <taxon>Acerihabitans</taxon>
    </lineage>
</organism>
<dbReference type="InterPro" id="IPR029465">
    <property type="entry name" value="ATPgrasp_TupA"/>
</dbReference>
<dbReference type="Pfam" id="PF14305">
    <property type="entry name" value="ATPgrasp_TupA"/>
    <property type="match status" value="1"/>
</dbReference>
<reference evidence="1 2" key="2">
    <citation type="submission" date="2020-02" db="EMBL/GenBank/DDBJ databases">
        <title>The new genus of Enterobacteriales.</title>
        <authorList>
            <person name="Kim I.S."/>
        </authorList>
    </citation>
    <scope>NUCLEOTIDE SEQUENCE [LARGE SCALE GENOMIC DNA]</scope>
    <source>
        <strain evidence="1 2">SAP-6</strain>
    </source>
</reference>
<evidence type="ECO:0000313" key="2">
    <source>
        <dbReference type="Proteomes" id="UP000461443"/>
    </source>
</evidence>